<evidence type="ECO:0000256" key="2">
    <source>
        <dbReference type="ARBA" id="ARBA00022448"/>
    </source>
</evidence>
<dbReference type="SUPFAM" id="SSF53807">
    <property type="entry name" value="Helical backbone' metal receptor"/>
    <property type="match status" value="1"/>
</dbReference>
<dbReference type="PANTHER" id="PTHR42953">
    <property type="entry name" value="HIGH-AFFINITY ZINC UPTAKE SYSTEM PROTEIN ZNUA-RELATED"/>
    <property type="match status" value="1"/>
</dbReference>
<evidence type="ECO:0000313" key="6">
    <source>
        <dbReference type="EMBL" id="MBA0124572.1"/>
    </source>
</evidence>
<evidence type="ECO:0000313" key="7">
    <source>
        <dbReference type="Proteomes" id="UP000582974"/>
    </source>
</evidence>
<sequence>MGALALVVVLIAAGIVGYALRSDASAGEGDDRLRVIATTNFLADTVDRVGGDDVATARLMGPGVDPHLYQARASDLDEMRAADAVFAVGLFLEGSLRPTLTELARTKPVVLVGEQLDEDRLLEPEVGAPEGTEHDPHVWLDPRLWADVVGVIADELAELDPDNADAYRVRAQDYRADILALYEEIERELEAIPERHRTLVTSHDAFQYFGRAFDMDVAAIQGISTEEEATTANISEVTGLVTDAGVPTVFMESSVPRNTLDAVVAAAEQRGHEVTVGAELYGDAAGDDGTPEGTYIGMLRANAERIAAGLAGTEQ</sequence>
<dbReference type="GO" id="GO:0007155">
    <property type="term" value="P:cell adhesion"/>
    <property type="evidence" value="ECO:0007669"/>
    <property type="project" value="InterPro"/>
</dbReference>
<organism evidence="6 7">
    <name type="scientific">Haloechinothrix aidingensis</name>
    <dbReference type="NCBI Taxonomy" id="2752311"/>
    <lineage>
        <taxon>Bacteria</taxon>
        <taxon>Bacillati</taxon>
        <taxon>Actinomycetota</taxon>
        <taxon>Actinomycetes</taxon>
        <taxon>Pseudonocardiales</taxon>
        <taxon>Pseudonocardiaceae</taxon>
        <taxon>Haloechinothrix</taxon>
    </lineage>
</organism>
<proteinExistence type="inferred from homology"/>
<keyword evidence="4" id="KW-0732">Signal</keyword>
<dbReference type="PANTHER" id="PTHR42953:SF1">
    <property type="entry name" value="METAL-BINDING PROTEIN HI_0362-RELATED"/>
    <property type="match status" value="1"/>
</dbReference>
<dbReference type="InterPro" id="IPR006128">
    <property type="entry name" value="Lipoprotein_PsaA-like"/>
</dbReference>
<dbReference type="PRINTS" id="PR00690">
    <property type="entry name" value="ADHESNFAMILY"/>
</dbReference>
<gene>
    <name evidence="6" type="ORF">H0B56_03355</name>
</gene>
<comment type="caution">
    <text evidence="6">The sequence shown here is derived from an EMBL/GenBank/DDBJ whole genome shotgun (WGS) entry which is preliminary data.</text>
</comment>
<dbReference type="EMBL" id="JACCKD010000001">
    <property type="protein sequence ID" value="MBA0124572.1"/>
    <property type="molecule type" value="Genomic_DNA"/>
</dbReference>
<keyword evidence="2 5" id="KW-0813">Transport</keyword>
<reference evidence="6 7" key="1">
    <citation type="submission" date="2020-07" db="EMBL/GenBank/DDBJ databases">
        <title>Genome of Haloechinothrix sp.</title>
        <authorList>
            <person name="Tang S.-K."/>
            <person name="Yang L."/>
            <person name="Zhu W.-Y."/>
        </authorList>
    </citation>
    <scope>NUCLEOTIDE SEQUENCE [LARGE SCALE GENOMIC DNA]</scope>
    <source>
        <strain evidence="6 7">YIM 98757</strain>
    </source>
</reference>
<protein>
    <submittedName>
        <fullName evidence="6">Zinc ABC transporter substrate-binding protein</fullName>
    </submittedName>
</protein>
<dbReference type="InterPro" id="IPR050492">
    <property type="entry name" value="Bact_metal-bind_prot9"/>
</dbReference>
<evidence type="ECO:0000256" key="4">
    <source>
        <dbReference type="ARBA" id="ARBA00022729"/>
    </source>
</evidence>
<dbReference type="Proteomes" id="UP000582974">
    <property type="component" value="Unassembled WGS sequence"/>
</dbReference>
<dbReference type="InterPro" id="IPR006127">
    <property type="entry name" value="ZnuA-like"/>
</dbReference>
<name>A0A838A8D1_9PSEU</name>
<dbReference type="GO" id="GO:0030313">
    <property type="term" value="C:cell envelope"/>
    <property type="evidence" value="ECO:0007669"/>
    <property type="project" value="UniProtKB-SubCell"/>
</dbReference>
<evidence type="ECO:0000256" key="3">
    <source>
        <dbReference type="ARBA" id="ARBA00022723"/>
    </source>
</evidence>
<dbReference type="InterPro" id="IPR006129">
    <property type="entry name" value="AdhesinB"/>
</dbReference>
<dbReference type="PRINTS" id="PR00691">
    <property type="entry name" value="ADHESINB"/>
</dbReference>
<dbReference type="GO" id="GO:0046872">
    <property type="term" value="F:metal ion binding"/>
    <property type="evidence" value="ECO:0007669"/>
    <property type="project" value="UniProtKB-KW"/>
</dbReference>
<dbReference type="GO" id="GO:0030001">
    <property type="term" value="P:metal ion transport"/>
    <property type="evidence" value="ECO:0007669"/>
    <property type="project" value="InterPro"/>
</dbReference>
<keyword evidence="7" id="KW-1185">Reference proteome</keyword>
<dbReference type="Pfam" id="PF01297">
    <property type="entry name" value="ZnuA"/>
    <property type="match status" value="1"/>
</dbReference>
<evidence type="ECO:0000256" key="5">
    <source>
        <dbReference type="RuleBase" id="RU003512"/>
    </source>
</evidence>
<comment type="subcellular location">
    <subcellularLocation>
        <location evidence="1">Cell envelope</location>
    </subcellularLocation>
</comment>
<accession>A0A838A8D1</accession>
<dbReference type="Gene3D" id="3.40.50.1980">
    <property type="entry name" value="Nitrogenase molybdenum iron protein domain"/>
    <property type="match status" value="2"/>
</dbReference>
<evidence type="ECO:0000256" key="1">
    <source>
        <dbReference type="ARBA" id="ARBA00004196"/>
    </source>
</evidence>
<keyword evidence="3" id="KW-0479">Metal-binding</keyword>
<comment type="similarity">
    <text evidence="5">Belongs to the bacterial solute-binding protein 9 family.</text>
</comment>
<dbReference type="AlphaFoldDB" id="A0A838A8D1"/>